<dbReference type="EMBL" id="KV440986">
    <property type="protein sequence ID" value="OAD71309.1"/>
    <property type="molecule type" value="Genomic_DNA"/>
</dbReference>
<dbReference type="GeneID" id="28997313"/>
<evidence type="ECO:0000313" key="2">
    <source>
        <dbReference type="Proteomes" id="UP000077315"/>
    </source>
</evidence>
<reference evidence="2" key="1">
    <citation type="submission" date="2015-06" db="EMBL/GenBank/DDBJ databases">
        <title>Expansion of signal transduction pathways in fungi by whole-genome duplication.</title>
        <authorList>
            <consortium name="DOE Joint Genome Institute"/>
            <person name="Corrochano L.M."/>
            <person name="Kuo A."/>
            <person name="Marcet-Houben M."/>
            <person name="Polaino S."/>
            <person name="Salamov A."/>
            <person name="Villalobos J.M."/>
            <person name="Alvarez M.I."/>
            <person name="Avalos J."/>
            <person name="Benito E.P."/>
            <person name="Benoit I."/>
            <person name="Burger G."/>
            <person name="Camino L.P."/>
            <person name="Canovas D."/>
            <person name="Cerda-Olmedo E."/>
            <person name="Cheng J.-F."/>
            <person name="Dominguez A."/>
            <person name="Elias M."/>
            <person name="Eslava A.P."/>
            <person name="Glaser F."/>
            <person name="Grimwood J."/>
            <person name="Gutierrez G."/>
            <person name="Heitman J."/>
            <person name="Henrissat B."/>
            <person name="Iturriaga E.A."/>
            <person name="Lang B.F."/>
            <person name="Lavin J.L."/>
            <person name="Lee S."/>
            <person name="Li W."/>
            <person name="Lindquist E."/>
            <person name="Lopez-Garcia S."/>
            <person name="Luque E.M."/>
            <person name="Marcos A.T."/>
            <person name="Martin J."/>
            <person name="McCluskey K."/>
            <person name="Medina H.R."/>
            <person name="Miralles-Duran A."/>
            <person name="Miyazaki A."/>
            <person name="Munoz-Torres E."/>
            <person name="Oguiza J.A."/>
            <person name="Ohm R."/>
            <person name="Olmedo M."/>
            <person name="Orejas M."/>
            <person name="Ortiz-Castellanos L."/>
            <person name="Pisabarro A.G."/>
            <person name="Rodriguez-Romero J."/>
            <person name="Ruiz-Herrera J."/>
            <person name="Ruiz-Vazquez R."/>
            <person name="Sanz C."/>
            <person name="Schackwitz W."/>
            <person name="Schmutz J."/>
            <person name="Shahriari M."/>
            <person name="Shelest E."/>
            <person name="Silva-Franco F."/>
            <person name="Soanes D."/>
            <person name="Syed K."/>
            <person name="Tagua V.G."/>
            <person name="Talbot N.J."/>
            <person name="Thon M."/>
            <person name="De vries R.P."/>
            <person name="Wiebenga A."/>
            <person name="Yadav J.S."/>
            <person name="Braun E.L."/>
            <person name="Baker S."/>
            <person name="Garre V."/>
            <person name="Horwitz B."/>
            <person name="Torres-Martinez S."/>
            <person name="Idnurm A."/>
            <person name="Herrera-Estrella A."/>
            <person name="Gabaldon T."/>
            <person name="Grigoriev I.V."/>
        </authorList>
    </citation>
    <scope>NUCLEOTIDE SEQUENCE [LARGE SCALE GENOMIC DNA]</scope>
    <source>
        <strain evidence="2">NRRL 1555(-)</strain>
    </source>
</reference>
<name>A0A167LXS2_PHYB8</name>
<evidence type="ECO:0000313" key="1">
    <source>
        <dbReference type="EMBL" id="OAD71309.1"/>
    </source>
</evidence>
<dbReference type="RefSeq" id="XP_018289349.1">
    <property type="nucleotide sequence ID" value="XM_018436407.1"/>
</dbReference>
<organism evidence="1 2">
    <name type="scientific">Phycomyces blakesleeanus (strain ATCC 8743b / DSM 1359 / FGSC 10004 / NBRC 33097 / NRRL 1555)</name>
    <dbReference type="NCBI Taxonomy" id="763407"/>
    <lineage>
        <taxon>Eukaryota</taxon>
        <taxon>Fungi</taxon>
        <taxon>Fungi incertae sedis</taxon>
        <taxon>Mucoromycota</taxon>
        <taxon>Mucoromycotina</taxon>
        <taxon>Mucoromycetes</taxon>
        <taxon>Mucorales</taxon>
        <taxon>Phycomycetaceae</taxon>
        <taxon>Phycomyces</taxon>
    </lineage>
</organism>
<protein>
    <submittedName>
        <fullName evidence="1">Uncharacterized protein</fullName>
    </submittedName>
</protein>
<proteinExistence type="predicted"/>
<dbReference type="InParanoid" id="A0A167LXS2"/>
<sequence length="126" mass="14396">MTFVVYTPQLSEEQTSQLNIGSFLLMNLILTPKQSQIPHQEHTPGSVARRNQCLIMESVLHLIVDRHKYLKSHSSLTVYDVWKACDITLPSWMPEPPTNPSSTLPAIYIHKLPRLVPNYRSASCLR</sequence>
<dbReference type="VEuPathDB" id="FungiDB:PHYBLDRAFT_170679"/>
<gene>
    <name evidence="1" type="ORF">PHYBLDRAFT_170679</name>
</gene>
<accession>A0A167LXS2</accession>
<keyword evidence="2" id="KW-1185">Reference proteome</keyword>
<dbReference type="Proteomes" id="UP000077315">
    <property type="component" value="Unassembled WGS sequence"/>
</dbReference>
<dbReference type="AlphaFoldDB" id="A0A167LXS2"/>